<dbReference type="NCBIfam" id="TIGR01484">
    <property type="entry name" value="HAD-SF-IIB"/>
    <property type="match status" value="1"/>
</dbReference>
<dbReference type="PROSITE" id="PS01228">
    <property type="entry name" value="COF_1"/>
    <property type="match status" value="1"/>
</dbReference>
<dbReference type="SUPFAM" id="SSF56784">
    <property type="entry name" value="HAD-like"/>
    <property type="match status" value="1"/>
</dbReference>
<keyword evidence="1" id="KW-0378">Hydrolase</keyword>
<dbReference type="EMBL" id="CP033896">
    <property type="protein sequence ID" value="AZA12539.1"/>
    <property type="molecule type" value="Genomic_DNA"/>
</dbReference>
<dbReference type="InterPro" id="IPR036412">
    <property type="entry name" value="HAD-like_sf"/>
</dbReference>
<dbReference type="RefSeq" id="WP_123925708.1">
    <property type="nucleotide sequence ID" value="NZ_CP033896.1"/>
</dbReference>
<dbReference type="PANTHER" id="PTHR10000">
    <property type="entry name" value="PHOSPHOSERINE PHOSPHATASE"/>
    <property type="match status" value="1"/>
</dbReference>
<dbReference type="EC" id="3.1.3.23" evidence="1"/>
<dbReference type="AlphaFoldDB" id="A0A3G6J3P0"/>
<dbReference type="KEGG" id="ccho:CCHOA_00550"/>
<dbReference type="Pfam" id="PF08282">
    <property type="entry name" value="Hydrolase_3"/>
    <property type="match status" value="2"/>
</dbReference>
<dbReference type="GO" id="GO:0005829">
    <property type="term" value="C:cytosol"/>
    <property type="evidence" value="ECO:0007669"/>
    <property type="project" value="TreeGrafter"/>
</dbReference>
<keyword evidence="2" id="KW-1185">Reference proteome</keyword>
<dbReference type="OrthoDB" id="3180855at2"/>
<dbReference type="InterPro" id="IPR023214">
    <property type="entry name" value="HAD_sf"/>
</dbReference>
<sequence>MDLSAMPTPQLVASDLDGTLLNDQERITDRTRAALQAARKAGATVVLATGRPTRWMRPVLEQLDFHPHVICANGALVVDTAKETIVASHRLAPQVLATIIDQAKQVLPTAGLSFAVELGGDPGDHWLDGGFLVTAGYRPVWSDDPVKSPPITAPIHDDAAVAMIAAGPDYQPDGGMHRSTRGVSQAEDSNDTVVLPKVPAQQYAVVSESVIAGAPAVKLLIRQPALSSQDMFEALSTVIGDDLCELTYSIHSGLIEISAAGVNKRQGLEDVVSALGLDPAATIAFGDMPNDVAMLTYAGVGVAMGNACEQAQAAADLVTGRNSDDGVAQVLEVCFPQG</sequence>
<organism evidence="1 2">
    <name type="scientific">Corynebacterium choanae</name>
    <dbReference type="NCBI Taxonomy" id="1862358"/>
    <lineage>
        <taxon>Bacteria</taxon>
        <taxon>Bacillati</taxon>
        <taxon>Actinomycetota</taxon>
        <taxon>Actinomycetes</taxon>
        <taxon>Mycobacteriales</taxon>
        <taxon>Corynebacteriaceae</taxon>
        <taxon>Corynebacterium</taxon>
    </lineage>
</organism>
<dbReference type="PANTHER" id="PTHR10000:SF8">
    <property type="entry name" value="HAD SUPERFAMILY HYDROLASE-LIKE, TYPE 3"/>
    <property type="match status" value="1"/>
</dbReference>
<gene>
    <name evidence="1" type="primary">yidA</name>
    <name evidence="1" type="ORF">CCHOA_00550</name>
</gene>
<dbReference type="Proteomes" id="UP000269019">
    <property type="component" value="Chromosome"/>
</dbReference>
<reference evidence="1 2" key="1">
    <citation type="submission" date="2018-11" db="EMBL/GenBank/DDBJ databases">
        <authorList>
            <person name="Kleinhagauer T."/>
            <person name="Glaeser S.P."/>
            <person name="Spergser J."/>
            <person name="Ruckert C."/>
            <person name="Kaempfer P."/>
            <person name="Busse H.-J."/>
        </authorList>
    </citation>
    <scope>NUCLEOTIDE SEQUENCE [LARGE SCALE GENOMIC DNA]</scope>
    <source>
        <strain evidence="1 2">200CH</strain>
    </source>
</reference>
<dbReference type="Gene3D" id="3.40.50.1000">
    <property type="entry name" value="HAD superfamily/HAD-like"/>
    <property type="match status" value="2"/>
</dbReference>
<dbReference type="CDD" id="cd07516">
    <property type="entry name" value="HAD_Pase"/>
    <property type="match status" value="1"/>
</dbReference>
<accession>A0A3G6J3P0</accession>
<dbReference type="GO" id="GO:0050308">
    <property type="term" value="F:sugar-phosphatase activity"/>
    <property type="evidence" value="ECO:0007669"/>
    <property type="project" value="UniProtKB-EC"/>
</dbReference>
<proteinExistence type="predicted"/>
<dbReference type="Gene3D" id="3.30.1240.10">
    <property type="match status" value="2"/>
</dbReference>
<evidence type="ECO:0000313" key="1">
    <source>
        <dbReference type="EMBL" id="AZA12539.1"/>
    </source>
</evidence>
<dbReference type="InterPro" id="IPR006379">
    <property type="entry name" value="HAD-SF_hydro_IIB"/>
</dbReference>
<evidence type="ECO:0000313" key="2">
    <source>
        <dbReference type="Proteomes" id="UP000269019"/>
    </source>
</evidence>
<dbReference type="GO" id="GO:0000287">
    <property type="term" value="F:magnesium ion binding"/>
    <property type="evidence" value="ECO:0007669"/>
    <property type="project" value="TreeGrafter"/>
</dbReference>
<name>A0A3G6J3P0_9CORY</name>
<protein>
    <submittedName>
        <fullName evidence="1">Sugar phosphatase YidA</fullName>
        <ecNumber evidence="1">3.1.3.23</ecNumber>
    </submittedName>
</protein>